<dbReference type="Proteomes" id="UP000596004">
    <property type="component" value="Chromosome"/>
</dbReference>
<evidence type="ECO:0000313" key="1">
    <source>
        <dbReference type="EMBL" id="QQR92579.1"/>
    </source>
</evidence>
<reference evidence="1" key="1">
    <citation type="submission" date="2020-11" db="EMBL/GenBank/DDBJ databases">
        <title>Connecting structure to function with the recovery of over 1000 high-quality activated sludge metagenome-assembled genomes encoding full-length rRNA genes using long-read sequencing.</title>
        <authorList>
            <person name="Singleton C.M."/>
            <person name="Petriglieri F."/>
            <person name="Kristensen J.M."/>
            <person name="Kirkegaard R.H."/>
            <person name="Michaelsen T.Y."/>
            <person name="Andersen M.H."/>
            <person name="Karst S.M."/>
            <person name="Dueholm M.S."/>
            <person name="Nielsen P.H."/>
            <person name="Albertsen M."/>
        </authorList>
    </citation>
    <scope>NUCLEOTIDE SEQUENCE</scope>
    <source>
        <strain evidence="1">Fred_18-Q3-R57-64_BAT3C.431</strain>
    </source>
</reference>
<dbReference type="EMBL" id="CP064981">
    <property type="protein sequence ID" value="QQR92579.1"/>
    <property type="molecule type" value="Genomic_DNA"/>
</dbReference>
<protein>
    <recommendedName>
        <fullName evidence="2">PhoP regulatory network protein YrbL</fullName>
    </recommendedName>
</protein>
<gene>
    <name evidence="1" type="ORF">IPJ89_05540</name>
</gene>
<evidence type="ECO:0008006" key="2">
    <source>
        <dbReference type="Google" id="ProtNLM"/>
    </source>
</evidence>
<accession>A0A7T9DJQ4</accession>
<dbReference type="AlphaFoldDB" id="A0A7T9DJQ4"/>
<sequence>MPTASPLLHVRGKHRGYPIYLGRGNHRAAYLISPRHVTKVHLPVSGLASMRGQLYNRAKERFEYVVHGGFNELELRNFRRIWKSVPKHLRSSFARISSQRGKTKERILRIRVVRDADGSLSKTLRRFGPVSDPVFWRRFDLLVNWMLETKNYFLDFNAENVAVKRLSNGSHIPVLIDYKRVGYQSHPLQWWLRIPIIARARMLRRIGRRIDRYRIERQSMPLQKN</sequence>
<proteinExistence type="predicted"/>
<name>A0A7T9DJQ4_9ARCH</name>
<organism evidence="1">
    <name type="scientific">Candidatus Iainarchaeum sp</name>
    <dbReference type="NCBI Taxonomy" id="3101447"/>
    <lineage>
        <taxon>Archaea</taxon>
        <taxon>Candidatus Iainarchaeota</taxon>
        <taxon>Candidatus Iainarchaeia</taxon>
        <taxon>Candidatus Iainarchaeales</taxon>
        <taxon>Candidatus Iainarchaeaceae</taxon>
        <taxon>Candidatus Iainarchaeum</taxon>
    </lineage>
</organism>